<proteinExistence type="predicted"/>
<dbReference type="AlphaFoldDB" id="D3Q1I1"/>
<accession>D3Q1I1</accession>
<dbReference type="RefSeq" id="WP_013015400.1">
    <property type="nucleotide sequence ID" value="NC_013947.1"/>
</dbReference>
<reference evidence="1 2" key="1">
    <citation type="journal article" date="2009" name="Stand. Genomic Sci.">
        <title>Complete genome sequence of Stackebrandtia nassauensis type strain (LLR-40K-21).</title>
        <authorList>
            <person name="Munk C."/>
            <person name="Lapidus A."/>
            <person name="Copeland A."/>
            <person name="Jando M."/>
            <person name="Mayilraj S."/>
            <person name="Glavina Del Rio T."/>
            <person name="Nolan M."/>
            <person name="Chen F."/>
            <person name="Lucas S."/>
            <person name="Tice H."/>
            <person name="Cheng J.F."/>
            <person name="Han C."/>
            <person name="Detter J.C."/>
            <person name="Bruce D."/>
            <person name="Goodwin L."/>
            <person name="Chain P."/>
            <person name="Pitluck S."/>
            <person name="Goker M."/>
            <person name="Ovchinikova G."/>
            <person name="Pati A."/>
            <person name="Ivanova N."/>
            <person name="Mavromatis K."/>
            <person name="Chen A."/>
            <person name="Palaniappan K."/>
            <person name="Land M."/>
            <person name="Hauser L."/>
            <person name="Chang Y.J."/>
            <person name="Jeffries C.D."/>
            <person name="Bristow J."/>
            <person name="Eisen J.A."/>
            <person name="Markowitz V."/>
            <person name="Hugenholtz P."/>
            <person name="Kyrpides N.C."/>
            <person name="Klenk H.P."/>
        </authorList>
    </citation>
    <scope>NUCLEOTIDE SEQUENCE [LARGE SCALE GENOMIC DNA]</scope>
    <source>
        <strain evidence="2">DSM 44728 / CIP 108903 / NRRL B-16338 / NBRC 102104 / LLR-40K-21</strain>
    </source>
</reference>
<dbReference type="eggNOG" id="ENOG5032VCE">
    <property type="taxonomic scope" value="Bacteria"/>
</dbReference>
<evidence type="ECO:0000313" key="1">
    <source>
        <dbReference type="EMBL" id="ADD39829.1"/>
    </source>
</evidence>
<dbReference type="Proteomes" id="UP000000844">
    <property type="component" value="Chromosome"/>
</dbReference>
<sequence length="167" mass="18743">MGILAERLDSLSIETSSPDGQITGVFRPTSALSVHFRDGGYRGYTERGLERQLAALVASAWARYWRARQAAVAEATGEPAVPHQPWDTAGRRYRAERDRTRCEGMSAGHRVHVSHTGLRDWNVVVRDGTLSTLDEFGFAAELESGFTAAMRDHRHKLMMLRDKHLPR</sequence>
<dbReference type="STRING" id="446470.Snas_0108"/>
<evidence type="ECO:0000313" key="2">
    <source>
        <dbReference type="Proteomes" id="UP000000844"/>
    </source>
</evidence>
<dbReference type="OrthoDB" id="3679680at2"/>
<organism evidence="1 2">
    <name type="scientific">Stackebrandtia nassauensis (strain DSM 44728 / CIP 108903 / NRRL B-16338 / NBRC 102104 / LLR-40K-21)</name>
    <dbReference type="NCBI Taxonomy" id="446470"/>
    <lineage>
        <taxon>Bacteria</taxon>
        <taxon>Bacillati</taxon>
        <taxon>Actinomycetota</taxon>
        <taxon>Actinomycetes</taxon>
        <taxon>Glycomycetales</taxon>
        <taxon>Glycomycetaceae</taxon>
        <taxon>Stackebrandtia</taxon>
    </lineage>
</organism>
<dbReference type="HOGENOM" id="CLU_121293_0_0_11"/>
<protein>
    <submittedName>
        <fullName evidence="1">Uncharacterized protein</fullName>
    </submittedName>
</protein>
<dbReference type="EMBL" id="CP001778">
    <property type="protein sequence ID" value="ADD39829.1"/>
    <property type="molecule type" value="Genomic_DNA"/>
</dbReference>
<dbReference type="KEGG" id="sna:Snas_0108"/>
<name>D3Q1I1_STANL</name>
<gene>
    <name evidence="1" type="ordered locus">Snas_0108</name>
</gene>
<keyword evidence="2" id="KW-1185">Reference proteome</keyword>